<sequence length="139" mass="16086">MFLGDRIAKTSLVKITKQQTHIKKGRNITKEPSKSQIWQVRVLAIALCSIYQKNDQNSGNSLSLSESEMILLLKLEVNKQMNEEHMTRDMEIDGSNDTQLETDKDKVKDLREGQMSYSRAVKKSLLQIRERKFKEIGMQ</sequence>
<proteinExistence type="predicted"/>
<dbReference type="EMBL" id="CAJVQB010011972">
    <property type="protein sequence ID" value="CAG8751875.1"/>
    <property type="molecule type" value="Genomic_DNA"/>
</dbReference>
<feature type="region of interest" description="Disordered" evidence="1">
    <location>
        <begin position="88"/>
        <end position="111"/>
    </location>
</feature>
<gene>
    <name evidence="2" type="ORF">GMARGA_LOCUS16484</name>
</gene>
<accession>A0ABN7VAS8</accession>
<reference evidence="2 3" key="1">
    <citation type="submission" date="2021-06" db="EMBL/GenBank/DDBJ databases">
        <authorList>
            <person name="Kallberg Y."/>
            <person name="Tangrot J."/>
            <person name="Rosling A."/>
        </authorList>
    </citation>
    <scope>NUCLEOTIDE SEQUENCE [LARGE SCALE GENOMIC DNA]</scope>
    <source>
        <strain evidence="2 3">120-4 pot B 10/14</strain>
    </source>
</reference>
<dbReference type="Proteomes" id="UP000789901">
    <property type="component" value="Unassembled WGS sequence"/>
</dbReference>
<evidence type="ECO:0000256" key="1">
    <source>
        <dbReference type="SAM" id="MobiDB-lite"/>
    </source>
</evidence>
<organism evidence="2 3">
    <name type="scientific">Gigaspora margarita</name>
    <dbReference type="NCBI Taxonomy" id="4874"/>
    <lineage>
        <taxon>Eukaryota</taxon>
        <taxon>Fungi</taxon>
        <taxon>Fungi incertae sedis</taxon>
        <taxon>Mucoromycota</taxon>
        <taxon>Glomeromycotina</taxon>
        <taxon>Glomeromycetes</taxon>
        <taxon>Diversisporales</taxon>
        <taxon>Gigasporaceae</taxon>
        <taxon>Gigaspora</taxon>
    </lineage>
</organism>
<comment type="caution">
    <text evidence="2">The sequence shown here is derived from an EMBL/GenBank/DDBJ whole genome shotgun (WGS) entry which is preliminary data.</text>
</comment>
<keyword evidence="3" id="KW-1185">Reference proteome</keyword>
<feature type="compositionally biased region" description="Basic and acidic residues" evidence="1">
    <location>
        <begin position="101"/>
        <end position="111"/>
    </location>
</feature>
<evidence type="ECO:0000313" key="2">
    <source>
        <dbReference type="EMBL" id="CAG8751875.1"/>
    </source>
</evidence>
<evidence type="ECO:0000313" key="3">
    <source>
        <dbReference type="Proteomes" id="UP000789901"/>
    </source>
</evidence>
<protein>
    <submittedName>
        <fullName evidence="2">43237_t:CDS:1</fullName>
    </submittedName>
</protein>
<name>A0ABN7VAS8_GIGMA</name>